<protein>
    <submittedName>
        <fullName evidence="2">Uncharacterized protein</fullName>
    </submittedName>
</protein>
<dbReference type="GeneID" id="25369012"/>
<accession>A0A074YJL3</accession>
<dbReference type="HOGENOM" id="CLU_1402177_0_0_1"/>
<proteinExistence type="predicted"/>
<keyword evidence="3" id="KW-1185">Reference proteome</keyword>
<dbReference type="InParanoid" id="A0A074YJL3"/>
<name>A0A074YJL3_AURSE</name>
<dbReference type="EMBL" id="KL584753">
    <property type="protein sequence ID" value="KEQ97890.1"/>
    <property type="molecule type" value="Genomic_DNA"/>
</dbReference>
<keyword evidence="1" id="KW-1133">Transmembrane helix</keyword>
<dbReference type="Proteomes" id="UP000030641">
    <property type="component" value="Unassembled WGS sequence"/>
</dbReference>
<dbReference type="OrthoDB" id="5340195at2759"/>
<gene>
    <name evidence="2" type="ORF">AUEXF2481DRAFT_552200</name>
</gene>
<dbReference type="RefSeq" id="XP_013346540.1">
    <property type="nucleotide sequence ID" value="XM_013491086.1"/>
</dbReference>
<keyword evidence="1" id="KW-0472">Membrane</keyword>
<evidence type="ECO:0000313" key="3">
    <source>
        <dbReference type="Proteomes" id="UP000030641"/>
    </source>
</evidence>
<dbReference type="AlphaFoldDB" id="A0A074YJL3"/>
<evidence type="ECO:0000313" key="2">
    <source>
        <dbReference type="EMBL" id="KEQ97890.1"/>
    </source>
</evidence>
<organism evidence="2 3">
    <name type="scientific">Aureobasidium subglaciale (strain EXF-2481)</name>
    <name type="common">Aureobasidium pullulans var. subglaciale</name>
    <dbReference type="NCBI Taxonomy" id="1043005"/>
    <lineage>
        <taxon>Eukaryota</taxon>
        <taxon>Fungi</taxon>
        <taxon>Dikarya</taxon>
        <taxon>Ascomycota</taxon>
        <taxon>Pezizomycotina</taxon>
        <taxon>Dothideomycetes</taxon>
        <taxon>Dothideomycetidae</taxon>
        <taxon>Dothideales</taxon>
        <taxon>Saccotheciaceae</taxon>
        <taxon>Aureobasidium</taxon>
    </lineage>
</organism>
<feature type="transmembrane region" description="Helical" evidence="1">
    <location>
        <begin position="50"/>
        <end position="70"/>
    </location>
</feature>
<reference evidence="2 3" key="1">
    <citation type="journal article" date="2014" name="BMC Genomics">
        <title>Genome sequencing of four Aureobasidium pullulans varieties: biotechnological potential, stress tolerance, and description of new species.</title>
        <authorList>
            <person name="Gostin Ar C."/>
            <person name="Ohm R.A."/>
            <person name="Kogej T."/>
            <person name="Sonjak S."/>
            <person name="Turk M."/>
            <person name="Zajc J."/>
            <person name="Zalar P."/>
            <person name="Grube M."/>
            <person name="Sun H."/>
            <person name="Han J."/>
            <person name="Sharma A."/>
            <person name="Chiniquy J."/>
            <person name="Ngan C.Y."/>
            <person name="Lipzen A."/>
            <person name="Barry K."/>
            <person name="Grigoriev I.V."/>
            <person name="Gunde-Cimerman N."/>
        </authorList>
    </citation>
    <scope>NUCLEOTIDE SEQUENCE [LARGE SCALE GENOMIC DNA]</scope>
    <source>
        <strain evidence="2 3">EXF-2481</strain>
    </source>
</reference>
<evidence type="ECO:0000256" key="1">
    <source>
        <dbReference type="SAM" id="Phobius"/>
    </source>
</evidence>
<sequence>MPESIYCSYPSLSLDLTTTYSVGMSSLTKHTVRWRRMCDGYGKYWYYRSAIRWAAITTAVVSLIVFGAVWPDFSQYAYSYEAQLGGHAFSIAAVRWQCPYHIQDECSRMTALLFPCCQCLRCHPTIQGAEEQDLTPCISARCGPLGSRCPSNDWIHRWTPGLLEQWFMDATIRARRNLGLESRTRRPTLGHFRL</sequence>
<keyword evidence="1" id="KW-0812">Transmembrane</keyword>